<dbReference type="NCBIfam" id="TIGR02675">
    <property type="entry name" value="tape_meas_nterm"/>
    <property type="match status" value="1"/>
</dbReference>
<gene>
    <name evidence="4" type="ORF">B1202_02380</name>
</gene>
<evidence type="ECO:0000313" key="5">
    <source>
        <dbReference type="Proteomes" id="UP000191160"/>
    </source>
</evidence>
<keyword evidence="5" id="KW-1185">Reference proteome</keyword>
<evidence type="ECO:0000259" key="3">
    <source>
        <dbReference type="Pfam" id="PF20155"/>
    </source>
</evidence>
<name>A0A1T1H6P2_9GAMM</name>
<keyword evidence="1" id="KW-0175">Coiled coil</keyword>
<evidence type="ECO:0000256" key="2">
    <source>
        <dbReference type="SAM" id="MobiDB-lite"/>
    </source>
</evidence>
<feature type="region of interest" description="Disordered" evidence="2">
    <location>
        <begin position="655"/>
        <end position="693"/>
    </location>
</feature>
<evidence type="ECO:0000256" key="1">
    <source>
        <dbReference type="SAM" id="Coils"/>
    </source>
</evidence>
<dbReference type="EMBL" id="MVKX01000001">
    <property type="protein sequence ID" value="OOV85508.1"/>
    <property type="molecule type" value="Genomic_DNA"/>
</dbReference>
<feature type="compositionally biased region" description="Low complexity" evidence="2">
    <location>
        <begin position="660"/>
        <end position="681"/>
    </location>
</feature>
<dbReference type="Proteomes" id="UP000191160">
    <property type="component" value="Unassembled WGS sequence"/>
</dbReference>
<feature type="coiled-coil region" evidence="1">
    <location>
        <begin position="464"/>
        <end position="491"/>
    </location>
</feature>
<organism evidence="4 5">
    <name type="scientific">Acinetobacter amyesii</name>
    <dbReference type="NCBI Taxonomy" id="2942470"/>
    <lineage>
        <taxon>Bacteria</taxon>
        <taxon>Pseudomonadati</taxon>
        <taxon>Pseudomonadota</taxon>
        <taxon>Gammaproteobacteria</taxon>
        <taxon>Moraxellales</taxon>
        <taxon>Moraxellaceae</taxon>
        <taxon>Acinetobacter</taxon>
    </lineage>
</organism>
<dbReference type="RefSeq" id="WP_078188978.1">
    <property type="nucleotide sequence ID" value="NZ_JAMCOZ010000002.1"/>
</dbReference>
<dbReference type="InterPro" id="IPR013491">
    <property type="entry name" value="Tape_meas_N"/>
</dbReference>
<comment type="caution">
    <text evidence="4">The sequence shown here is derived from an EMBL/GenBank/DDBJ whole genome shotgun (WGS) entry which is preliminary data.</text>
</comment>
<reference evidence="4 5" key="1">
    <citation type="submission" date="2017-02" db="EMBL/GenBank/DDBJ databases">
        <title>Acinetobacter sp. ANC 4945, whole genome shotgun sequencing project.</title>
        <authorList>
            <person name="Radolfova-Krizova L."/>
            <person name="Al Atrouni A."/>
            <person name="Nemec A."/>
        </authorList>
    </citation>
    <scope>NUCLEOTIDE SEQUENCE [LARGE SCALE GENOMIC DNA]</scope>
    <source>
        <strain evidence="4 5">ANC 4945</strain>
    </source>
</reference>
<feature type="compositionally biased region" description="Basic and acidic residues" evidence="2">
    <location>
        <begin position="682"/>
        <end position="693"/>
    </location>
</feature>
<protein>
    <recommendedName>
        <fullName evidence="3">Tape measure protein N-terminal domain-containing protein</fullName>
    </recommendedName>
</protein>
<evidence type="ECO:0000313" key="4">
    <source>
        <dbReference type="EMBL" id="OOV85508.1"/>
    </source>
</evidence>
<sequence length="1140" mass="122898">MATKLGTLTLDLIAKTAGFTEPMKKAGDTAERESKRIENSAGSAIEMIKGLGVTALAGFTVGSVISMADEYTQMAAQIRNATSSQQEYNQVQEHLLQTANTTYRPLKEAQQVYLDVGGALKAYGETTERSLRITDSLSFSFTHNATAADKAASATDAYMKSIYSGKVSGDAWISILSAVPSIVGDLSKSLNKSEADILSMGNAGKLSTKDLNNALDASREKSEALANSMENSLADGFTVLSNAVTDYLGKANESTSATGMMAGALGILAGNLETVANVAMLGGVAYLTKRIAEQSVAVREAIIASTARAAAAEAEAASQARLLALEVQRSRQAAAQTLTELNLARAEMNSATTRQERAAATMRLTQAEIAHNIAMKQSAAAVATQVAAESELTAARTASSRALALVGGPIGAITIGVTALAAGYMYLSDNSEKSTKSLRENNEAVGDAVIKYRELNSIQRDAQIAAERQKLEELNEAYRQASAELMVYASNMGNMGEIVTESQVELSKLFAEYKKTGDLDAFNTSVQNSSRVSQVAKDKTANFAKAVYEAGTEAKTQKDFIAQLSGELNGTANAGHNAATGVRNLASALNEVNTKLSSDVFSAKLQNAFEKQGKSSQSAARWTEVYNENAKNGFKGVTIEQKKMLDQLDAVDKQREARQKAAQAAASNSAKSSKAALSQQAKDAKEAERLKEQQANARERIAYEFATREMQIEKDLAAKIEEIRKAKFSVGDTSGFIQNATQRASLEKQLYIEILAADLNEWQETATEKLDRQVKINSLRIQLDSQMNDELKEQALKSLADKSNAEIEKIRIAQSKQLLEAKRHWISAADYAKEYYALVREEILNTAEYSPEMKQSLVKEANFSQGLESNAEREQVWGDYKSMMGLDKSPYQEDMDLLAEARKHMLLTEEEYQQQRLAMQMSYGAQYGADFAGMMMGLVDSSSSAYAILGGVQKSFALFSTAMNSYQAISAAWASAPFPYNMPAITMATIETGLLQAAVSALSPVGYATGGHITGKGTGTSDEIPIMASNGEFMMRTAAVNMLGLDTLNFMNQTGRLPNAYADGGSIALDAPKLLNPQQNKDLTNYLSQAQNSSGQSQVNLNPNFVIVDERESLSDYLFSPDGTKAFVKFFKRNRSALGV</sequence>
<feature type="domain" description="Tape measure protein N-terminal" evidence="3">
    <location>
        <begin position="63"/>
        <end position="253"/>
    </location>
</feature>
<proteinExistence type="predicted"/>
<dbReference type="AlphaFoldDB" id="A0A1T1H6P2"/>
<accession>A0A1T1H6P2</accession>
<dbReference type="Pfam" id="PF20155">
    <property type="entry name" value="TMP_3"/>
    <property type="match status" value="1"/>
</dbReference>